<feature type="transmembrane region" description="Helical" evidence="2">
    <location>
        <begin position="252"/>
        <end position="273"/>
    </location>
</feature>
<keyword evidence="2" id="KW-0472">Membrane</keyword>
<protein>
    <submittedName>
        <fullName evidence="3">Uncharacterized protein</fullName>
    </submittedName>
</protein>
<reference evidence="3 4" key="1">
    <citation type="submission" date="2016-11" db="EMBL/GenBank/DDBJ databases">
        <authorList>
            <person name="Jaros S."/>
            <person name="Januszkiewicz K."/>
            <person name="Wedrychowicz H."/>
        </authorList>
    </citation>
    <scope>NUCLEOTIDE SEQUENCE [LARGE SCALE GENOMIC DNA]</scope>
    <source>
        <strain evidence="3 4">CGMCC 4.5723</strain>
    </source>
</reference>
<dbReference type="EMBL" id="FQZK01000022">
    <property type="protein sequence ID" value="SHK52330.1"/>
    <property type="molecule type" value="Genomic_DNA"/>
</dbReference>
<dbReference type="RefSeq" id="WP_073382766.1">
    <property type="nucleotide sequence ID" value="NZ_FQZK01000022.1"/>
</dbReference>
<evidence type="ECO:0000313" key="4">
    <source>
        <dbReference type="Proteomes" id="UP000184452"/>
    </source>
</evidence>
<name>A0A1M6T5V2_9ACTN</name>
<evidence type="ECO:0000313" key="3">
    <source>
        <dbReference type="EMBL" id="SHK52330.1"/>
    </source>
</evidence>
<keyword evidence="2" id="KW-0812">Transmembrane</keyword>
<evidence type="ECO:0000256" key="2">
    <source>
        <dbReference type="SAM" id="Phobius"/>
    </source>
</evidence>
<organism evidence="3 4">
    <name type="scientific">Nocardiopsis flavescens</name>
    <dbReference type="NCBI Taxonomy" id="758803"/>
    <lineage>
        <taxon>Bacteria</taxon>
        <taxon>Bacillati</taxon>
        <taxon>Actinomycetota</taxon>
        <taxon>Actinomycetes</taxon>
        <taxon>Streptosporangiales</taxon>
        <taxon>Nocardiopsidaceae</taxon>
        <taxon>Nocardiopsis</taxon>
    </lineage>
</organism>
<feature type="region of interest" description="Disordered" evidence="1">
    <location>
        <begin position="135"/>
        <end position="157"/>
    </location>
</feature>
<accession>A0A1M6T5V2</accession>
<keyword evidence="4" id="KW-1185">Reference proteome</keyword>
<gene>
    <name evidence="3" type="ORF">SAMN05421803_12253</name>
</gene>
<keyword evidence="2" id="KW-1133">Transmembrane helix</keyword>
<sequence length="352" mass="37654">MTSLNRRTEPRPDRSWLLWTPFAAVLAALLCAWAAPWAVRGFALVPAPARIEEVRDGVPRVLVDTGAAAPVEAAAHGAHAPGGPLDVTVRHVPSLPEAAVLADHLSPWPFVLLAVLACLAVPAVWGPSGLRAAWNRGRRRPSPRSRRRRPRPDRDRDRGARLWRPVLAGAVSGTLCAAAGALLAVRGLVLAAVSTEDFPDLGAVAPLTAAWLLLPAGAFLGVRALLRYADRAPVRTVPAEVRTLPARLSSGLLLCAVALAGTAAAGGWAWGLYREHRAMAATDTGTALVSEVRERDVRGGCRAEADLHYTVAGLSYGATLDVPCEDTGRLRSERFVDVEWSRARPEYVRWTP</sequence>
<dbReference type="STRING" id="758803.SAMN05421803_12253"/>
<feature type="compositionally biased region" description="Basic residues" evidence="1">
    <location>
        <begin position="136"/>
        <end position="151"/>
    </location>
</feature>
<feature type="transmembrane region" description="Helical" evidence="2">
    <location>
        <begin position="110"/>
        <end position="134"/>
    </location>
</feature>
<feature type="transmembrane region" description="Helical" evidence="2">
    <location>
        <begin position="166"/>
        <end position="189"/>
    </location>
</feature>
<evidence type="ECO:0000256" key="1">
    <source>
        <dbReference type="SAM" id="MobiDB-lite"/>
    </source>
</evidence>
<proteinExistence type="predicted"/>
<feature type="transmembrane region" description="Helical" evidence="2">
    <location>
        <begin position="201"/>
        <end position="226"/>
    </location>
</feature>
<dbReference type="AlphaFoldDB" id="A0A1M6T5V2"/>
<dbReference type="Proteomes" id="UP000184452">
    <property type="component" value="Unassembled WGS sequence"/>
</dbReference>